<dbReference type="PANTHER" id="PTHR41313">
    <property type="entry name" value="ADENINE-SPECIFIC METHYLTRANSFERASE"/>
    <property type="match status" value="1"/>
</dbReference>
<dbReference type="PROSITE" id="PS51192">
    <property type="entry name" value="HELICASE_ATP_BIND_1"/>
    <property type="match status" value="1"/>
</dbReference>
<dbReference type="InterPro" id="IPR000330">
    <property type="entry name" value="SNF2_N"/>
</dbReference>
<evidence type="ECO:0000259" key="4">
    <source>
        <dbReference type="PROSITE" id="PS51194"/>
    </source>
</evidence>
<accession>A0ABD4E101</accession>
<dbReference type="InterPro" id="IPR052933">
    <property type="entry name" value="DNA_Protect_Modify"/>
</dbReference>
<evidence type="ECO:0000259" key="3">
    <source>
        <dbReference type="PROSITE" id="PS51192"/>
    </source>
</evidence>
<feature type="coiled-coil region" evidence="2">
    <location>
        <begin position="1640"/>
        <end position="1683"/>
    </location>
</feature>
<dbReference type="EMBL" id="LPAD01000071">
    <property type="protein sequence ID" value="KVN83512.1"/>
    <property type="molecule type" value="Genomic_DNA"/>
</dbReference>
<dbReference type="InterPro" id="IPR001650">
    <property type="entry name" value="Helicase_C-like"/>
</dbReference>
<dbReference type="Gene3D" id="3.40.50.300">
    <property type="entry name" value="P-loop containing nucleotide triphosphate hydrolases"/>
    <property type="match status" value="1"/>
</dbReference>
<comment type="caution">
    <text evidence="5">The sequence shown here is derived from an EMBL/GenBank/DDBJ whole genome shotgun (WGS) entry which is preliminary data.</text>
</comment>
<dbReference type="InterPro" id="IPR029063">
    <property type="entry name" value="SAM-dependent_MTases_sf"/>
</dbReference>
<feature type="domain" description="Helicase C-terminal" evidence="4">
    <location>
        <begin position="1374"/>
        <end position="1548"/>
    </location>
</feature>
<dbReference type="SMART" id="SM00487">
    <property type="entry name" value="DEXDc"/>
    <property type="match status" value="1"/>
</dbReference>
<dbReference type="InterPro" id="IPR014001">
    <property type="entry name" value="Helicase_ATP-bd"/>
</dbReference>
<dbReference type="PRINTS" id="PR00507">
    <property type="entry name" value="N12N6MTFRASE"/>
</dbReference>
<dbReference type="Gene3D" id="3.40.50.10810">
    <property type="entry name" value="Tandem AAA-ATPase domain"/>
    <property type="match status" value="2"/>
</dbReference>
<dbReference type="InterPro" id="IPR038718">
    <property type="entry name" value="SNF2-like_sf"/>
</dbReference>
<dbReference type="Pfam" id="PF02384">
    <property type="entry name" value="N6_Mtase"/>
    <property type="match status" value="1"/>
</dbReference>
<dbReference type="Gene3D" id="3.40.50.150">
    <property type="entry name" value="Vaccinia Virus protein VP39"/>
    <property type="match status" value="1"/>
</dbReference>
<dbReference type="RefSeq" id="WP_060040417.1">
    <property type="nucleotide sequence ID" value="NZ_LPAD01000071.1"/>
</dbReference>
<feature type="domain" description="Helicase ATP-binding" evidence="3">
    <location>
        <begin position="874"/>
        <end position="1127"/>
    </location>
</feature>
<comment type="similarity">
    <text evidence="1">Belongs to the N(4)/N(6)-methyltransferase family.</text>
</comment>
<evidence type="ECO:0008006" key="7">
    <source>
        <dbReference type="Google" id="ProtNLM"/>
    </source>
</evidence>
<evidence type="ECO:0000256" key="1">
    <source>
        <dbReference type="ARBA" id="ARBA00006594"/>
    </source>
</evidence>
<organism evidence="5 6">
    <name type="scientific">Burkholderia ubonensis</name>
    <dbReference type="NCBI Taxonomy" id="101571"/>
    <lineage>
        <taxon>Bacteria</taxon>
        <taxon>Pseudomonadati</taxon>
        <taxon>Pseudomonadota</taxon>
        <taxon>Betaproteobacteria</taxon>
        <taxon>Burkholderiales</taxon>
        <taxon>Burkholderiaceae</taxon>
        <taxon>Burkholderia</taxon>
        <taxon>Burkholderia cepacia complex</taxon>
    </lineage>
</organism>
<evidence type="ECO:0000256" key="2">
    <source>
        <dbReference type="SAM" id="Coils"/>
    </source>
</evidence>
<dbReference type="Proteomes" id="UP000057910">
    <property type="component" value="Unassembled WGS sequence"/>
</dbReference>
<proteinExistence type="inferred from homology"/>
<protein>
    <recommendedName>
        <fullName evidence="7">Helicase SNF2</fullName>
    </recommendedName>
</protein>
<dbReference type="PROSITE" id="PS51194">
    <property type="entry name" value="HELICASE_CTER"/>
    <property type="match status" value="1"/>
</dbReference>
<dbReference type="InterPro" id="IPR003356">
    <property type="entry name" value="DNA_methylase_A-5"/>
</dbReference>
<gene>
    <name evidence="5" type="ORF">WJ68_16510</name>
</gene>
<dbReference type="SUPFAM" id="SSF52540">
    <property type="entry name" value="P-loop containing nucleoside triphosphate hydrolases"/>
    <property type="match status" value="2"/>
</dbReference>
<reference evidence="5 6" key="1">
    <citation type="submission" date="2015-11" db="EMBL/GenBank/DDBJ databases">
        <title>Expanding the genomic diversity of Burkholderia species for the development of highly accurate diagnostics.</title>
        <authorList>
            <person name="Sahl J."/>
            <person name="Keim P."/>
            <person name="Wagner D."/>
        </authorList>
    </citation>
    <scope>NUCLEOTIDE SEQUENCE [LARGE SCALE GENOMIC DNA]</scope>
    <source>
        <strain evidence="5 6">MSMB1585WGS</strain>
    </source>
</reference>
<sequence>MTTLQNDLERLKLAKEARDLITERAKLTDSTTDVLRALNIGKRLRDIAIALGKTAPAPDVTPEPAPVAEVRTEPTAEFYPEEGRKTLAQRQKDNNAAIALIREIQASGRAVTDDDRVVLAKYSGNGGGLTGADGLTGSPHEYYTPKPVAAAMWGLLGEMGFAGGNVLDPSAGTGVFTATRPKTAVMTQIELDATSGAINAAINDGPTVSTTVSPFEAIAAETPDEIYDAVVTNVPFGDNAMRGDAKLKDKRFQKANLQEYFILRSLQKLKPNGLAAFIVPPSIVSGKGSKSQKLRLQASLMAEFVGAYRLPNKIFSESAAADTITDVIVFRKFSRETARKIDELQTQSPATLTQARVLWDEFLEGRYFLGTGHKYVLGEVGTTNGKFGEVEAVISDDSISNIARMIRRFPESHIDWALLDATETAPIVYQDGDVLHKDGQTLELRAGEWVALETAVADDRKMLDIGTKITTAFAAIEAGVTWNDAQEYARYCNAMGSYGDVPAWLTATIKALESLGEGDMQPWWEAITAGVAAMQLMQDADSVEPFNYLDAYPVLSAQLARVQSYGNKTIGKASRLVKDALLSIRNARYKGEFTAFWRGEIKANVEAVALTPTQLYEKTKYESEDETGYVSVEKLRAVFSDFDPLTSDEWCVSADGQHVTHANDYYTGSYGAFLTQANAELEQCTDPDIRAKLVKQMEAAKSRINTVDVSKMTFSLFTPHISPLQKLEFLKQYVSPDIFLSVDADGRDMFDIKQPSVGKWASEEEKAAWKAMQRFVKGYLRNQNITTMSKALDVEADPEKEAALLRRIKEITDKAKAQFDAWARANDEIQVSLHNKLNAPDALRFIEEPDGTPLDIPNLNTITFRPHPYQYAAARRYARQFSGILGFDVGLGKTLTALASVQYAQSIGVKKKTMFVVPNATLTNWKKEAGKAYLDTSDCLFVGIIQGRDGKDKVDNAQVKVDLNTIRENRHSKIFLTLEAFKLIPVRDETMDAYIAYLTENDDAYLLAEEDAMKKRANIAAASKQGNVKDTGSKSGALPYFEDMGIDSLVLDEAHNYKNSKMTSSEFKGAKYLADPSKSQRGMDMQAKAWYVRGLSTRNDGVLSLTATPVTNSPLEVYSMLTLALGEREVNAMYGVTGADSFMAAACDIEEREEENIVGLMRPVRVFTGLQNAGLLRRLLQTAALIKTADDVKADGINIVVPEFDEIATGVDIGQDSYDKIIDYKNQYLEAVERLKAGGGDANDKLTGSPFNLIRKMTRVINDPELDAGIFAFNFQADQRDAAQVAIDAFNKKNIVEERDYWDDNADPNDIRTKVVKDAETGESVSKYLVTIRARMAQSGNAVELLSTDYSTQATLLKLLDVGGITPTITVSPKLAALIENVKLENLHPRYVGQAKQIIFCDELSLHHKIKLALVQQVGIPASKIKIVNAVSVDVAGMQDVQDGYNADGEENKYTIVIANKKAEVGINLQKGTQAIHHMTIGWTPDSVHQRNGRGVRQGNPVETVKVYHYDANGTFDAYKRKLVGIKADWIGALMQGDGSKVVIEGDMSASDYELLANAVGDASAMDRINDEIAARNKRQRQAVNKAAQLQSVRIIEAQNGWLAKFGLGDASERGGDGRKGFTEWIKNKNSAVLQTATKIGELQERLDKTESALMATRLRGQIKDLSVKLESQQAALDGLQRDSRGVVAVRSEWSAITDAEKETAAYANWQKDVTMANRMRDEAAVTFQNRTDDGYTGDALDAFMRGDAAIVTGNLVAVGSFVEYQGKLLVVAKPRKATDAAKGFVGYDPADQSETQLLRLTGPVYIEQRTPEYSAAVSRAAAADEQVIAANPGGFSANSPYLYASLNRDVRQALTVSIPSTMVNPDTITLAPPLFPFILVSNATGSAFIDRIKAEQEPLIAERDYYGNVRLKDLRAVGASMPTDVPGRCKAIRDYSRATGLRATAQDVACISSYLSLEKCLESLGLNDEFFRALPDGVARSKSPEDLEAWAQNWFNNAQDFLQVERLDSALGYDISRFRKVQNKIDDGRERWYVVTQSQRYAISSAVEGALKAAIEGGFLNDEIAAASTGYGSYMPAEITRDYGRQFTELVFADTGDYIELKVGVEDARASMSLSKNARLYVENWADANALALAIISQKWQAMCQWAKKAKSMRALDAAGVDIQGILKAIRSLPGVLSADVGTTDETKFADRYSAHFVYHANTYINITFVRYSETQKKVAAAGAEGLQGRTFDNVRKCFRVTIKDGETFSDGKPVASVNALFKHLGLNMTDYLA</sequence>
<evidence type="ECO:0000313" key="6">
    <source>
        <dbReference type="Proteomes" id="UP000057910"/>
    </source>
</evidence>
<name>A0ABD4E101_9BURK</name>
<dbReference type="PANTHER" id="PTHR41313:SF1">
    <property type="entry name" value="DNA METHYLASE ADENINE-SPECIFIC DOMAIN-CONTAINING PROTEIN"/>
    <property type="match status" value="1"/>
</dbReference>
<dbReference type="Pfam" id="PF00176">
    <property type="entry name" value="SNF2-rel_dom"/>
    <property type="match status" value="1"/>
</dbReference>
<dbReference type="InterPro" id="IPR027417">
    <property type="entry name" value="P-loop_NTPase"/>
</dbReference>
<keyword evidence="2" id="KW-0175">Coiled coil</keyword>
<evidence type="ECO:0000313" key="5">
    <source>
        <dbReference type="EMBL" id="KVN83512.1"/>
    </source>
</evidence>
<dbReference type="SUPFAM" id="SSF53335">
    <property type="entry name" value="S-adenosyl-L-methionine-dependent methyltransferases"/>
    <property type="match status" value="1"/>
</dbReference>